<sequence length="280" mass="31051">MPSRGHPYLYPTTAEKNAARAICRKQYKANSLPPPPLNTQLEHLFITWNPAEGPVADPPITQTTDIFTDLHQTILSDDVAALLDYTSNSSTSVDPSIEDNAAEMDNMDLERDSNTGSHNYNESQYRHDRDEPPPSGMLAATDTEAPRLTYIQVTCLVVPLAADDIYRQAILAQELTQHGVESTYTGDSEPSELVGVQEEQHPPPVCDPEQDNIQPDHAFQIQFDINSAGGFASSLAVTRQGLHWTAVRSPVSNLTSSLHLAPVPVQFEDPETKRWRWSQH</sequence>
<evidence type="ECO:0000313" key="2">
    <source>
        <dbReference type="EMBL" id="KAE8383951.1"/>
    </source>
</evidence>
<dbReference type="Proteomes" id="UP000326877">
    <property type="component" value="Unassembled WGS sequence"/>
</dbReference>
<feature type="region of interest" description="Disordered" evidence="1">
    <location>
        <begin position="182"/>
        <end position="212"/>
    </location>
</feature>
<dbReference type="AlphaFoldDB" id="A0A5N7BQ22"/>
<feature type="compositionally biased region" description="Polar residues" evidence="1">
    <location>
        <begin position="114"/>
        <end position="123"/>
    </location>
</feature>
<feature type="region of interest" description="Disordered" evidence="1">
    <location>
        <begin position="109"/>
        <end position="140"/>
    </location>
</feature>
<proteinExistence type="predicted"/>
<reference evidence="2" key="1">
    <citation type="submission" date="2019-04" db="EMBL/GenBank/DDBJ databases">
        <title>Friends and foes A comparative genomics studyof 23 Aspergillus species from section Flavi.</title>
        <authorList>
            <consortium name="DOE Joint Genome Institute"/>
            <person name="Kjaerbolling I."/>
            <person name="Vesth T."/>
            <person name="Frisvad J.C."/>
            <person name="Nybo J.L."/>
            <person name="Theobald S."/>
            <person name="Kildgaard S."/>
            <person name="Isbrandt T."/>
            <person name="Kuo A."/>
            <person name="Sato A."/>
            <person name="Lyhne E.K."/>
            <person name="Kogle M.E."/>
            <person name="Wiebenga A."/>
            <person name="Kun R.S."/>
            <person name="Lubbers R.J."/>
            <person name="Makela M.R."/>
            <person name="Barry K."/>
            <person name="Chovatia M."/>
            <person name="Clum A."/>
            <person name="Daum C."/>
            <person name="Haridas S."/>
            <person name="He G."/>
            <person name="LaButti K."/>
            <person name="Lipzen A."/>
            <person name="Mondo S."/>
            <person name="Riley R."/>
            <person name="Salamov A."/>
            <person name="Simmons B.A."/>
            <person name="Magnuson J.K."/>
            <person name="Henrissat B."/>
            <person name="Mortensen U.H."/>
            <person name="Larsen T.O."/>
            <person name="Devries R.P."/>
            <person name="Grigoriev I.V."/>
            <person name="Machida M."/>
            <person name="Baker S.E."/>
            <person name="Andersen M.R."/>
        </authorList>
    </citation>
    <scope>NUCLEOTIDE SEQUENCE [LARGE SCALE GENOMIC DNA]</scope>
    <source>
        <strain evidence="2">IBT 14317</strain>
    </source>
</reference>
<accession>A0A5N7BQ22</accession>
<protein>
    <submittedName>
        <fullName evidence="2">Uncharacterized protein</fullName>
    </submittedName>
</protein>
<dbReference type="OrthoDB" id="4368043at2759"/>
<evidence type="ECO:0000256" key="1">
    <source>
        <dbReference type="SAM" id="MobiDB-lite"/>
    </source>
</evidence>
<dbReference type="EMBL" id="ML735446">
    <property type="protein sequence ID" value="KAE8383951.1"/>
    <property type="molecule type" value="Genomic_DNA"/>
</dbReference>
<name>A0A5N7BQ22_PETAA</name>
<organism evidence="2">
    <name type="scientific">Petromyces alliaceus</name>
    <name type="common">Aspergillus alliaceus</name>
    <dbReference type="NCBI Taxonomy" id="209559"/>
    <lineage>
        <taxon>Eukaryota</taxon>
        <taxon>Fungi</taxon>
        <taxon>Dikarya</taxon>
        <taxon>Ascomycota</taxon>
        <taxon>Pezizomycotina</taxon>
        <taxon>Eurotiomycetes</taxon>
        <taxon>Eurotiomycetidae</taxon>
        <taxon>Eurotiales</taxon>
        <taxon>Aspergillaceae</taxon>
        <taxon>Aspergillus</taxon>
        <taxon>Aspergillus subgen. Circumdati</taxon>
    </lineage>
</organism>
<gene>
    <name evidence="2" type="ORF">BDV23DRAFT_189719</name>
</gene>